<dbReference type="AlphaFoldDB" id="A0A8H8QHE6"/>
<sequence>MIMSSPAKIDPLAVFLSDSAKASSSKCGIDSPASLKSSTTGKPSLRMTAAETAIRQLNLKSSEPTPSFTSLLPSSSSRPLHPVDTNVCKAERQEASRSRSSSSTPSPKLSALRTSATKKVRSPSSKGVVSGTRSVAKVNKLGTVLGSTASVTLKGARISVKVPQKLPSPRLTPRSSPYEDLVAHLARHHLFAESKQVEQHSIPPDYLLTRYLDLAHLGKCSLYHQTSTFLHANGETITAHVKPGQSLPVSVPVDVTALINTLQVPPTHILAVHSDNEEAKLYVVHGLVLALQCVSIPFLPASNDRQEGMKVIKDMATLTLRVPSLQHFDVVLRWLYSQSTTSLLHELLPIKYIVAYLTRRSITKRKASASASDNNKQESAAIADVDVSKLSTLDLAEAMSTMSTKTFLELLQTIQGVWKNGVALGIVSWNFWTQLDNAWNLIIGAMVASKRRSQLKMAAVAAATANELTAQLQSTRIE</sequence>
<proteinExistence type="predicted"/>
<feature type="region of interest" description="Disordered" evidence="1">
    <location>
        <begin position="58"/>
        <end position="131"/>
    </location>
</feature>
<feature type="compositionally biased region" description="Polar residues" evidence="1">
    <location>
        <begin position="122"/>
        <end position="131"/>
    </location>
</feature>
<organism evidence="2 3">
    <name type="scientific">Ustilago bromivora</name>
    <dbReference type="NCBI Taxonomy" id="307758"/>
    <lineage>
        <taxon>Eukaryota</taxon>
        <taxon>Fungi</taxon>
        <taxon>Dikarya</taxon>
        <taxon>Basidiomycota</taxon>
        <taxon>Ustilaginomycotina</taxon>
        <taxon>Ustilaginomycetes</taxon>
        <taxon>Ustilaginales</taxon>
        <taxon>Ustilaginaceae</taxon>
        <taxon>Ustilago</taxon>
    </lineage>
</organism>
<dbReference type="Proteomes" id="UP000658997">
    <property type="component" value="Unassembled WGS sequence"/>
</dbReference>
<accession>A0A8H8QHE6</accession>
<feature type="compositionally biased region" description="Low complexity" evidence="1">
    <location>
        <begin position="98"/>
        <end position="112"/>
    </location>
</feature>
<keyword evidence="3" id="KW-1185">Reference proteome</keyword>
<protein>
    <submittedName>
        <fullName evidence="2">Related to clp1, essential for A-regulated sexual development</fullName>
    </submittedName>
</protein>
<feature type="region of interest" description="Disordered" evidence="1">
    <location>
        <begin position="23"/>
        <end position="44"/>
    </location>
</feature>
<feature type="compositionally biased region" description="Low complexity" evidence="1">
    <location>
        <begin position="61"/>
        <end position="82"/>
    </location>
</feature>
<comment type="caution">
    <text evidence="2">The sequence shown here is derived from an EMBL/GenBank/DDBJ whole genome shotgun (WGS) entry which is preliminary data.</text>
</comment>
<dbReference type="EMBL" id="ULHB01000005">
    <property type="protein sequence ID" value="SYW75266.1"/>
    <property type="molecule type" value="Genomic_DNA"/>
</dbReference>
<gene>
    <name evidence="2" type="ORF">UBRO2_00501</name>
</gene>
<reference evidence="2" key="1">
    <citation type="submission" date="2018-08" db="EMBL/GenBank/DDBJ databases">
        <authorList>
            <person name="Guldener U."/>
        </authorList>
    </citation>
    <scope>NUCLEOTIDE SEQUENCE</scope>
    <source>
        <strain evidence="2">UB2</strain>
    </source>
</reference>
<evidence type="ECO:0000313" key="2">
    <source>
        <dbReference type="EMBL" id="SYW75266.1"/>
    </source>
</evidence>
<name>A0A8H8QHE6_9BASI</name>
<evidence type="ECO:0000256" key="1">
    <source>
        <dbReference type="SAM" id="MobiDB-lite"/>
    </source>
</evidence>
<evidence type="ECO:0000313" key="3">
    <source>
        <dbReference type="Proteomes" id="UP000658997"/>
    </source>
</evidence>